<dbReference type="InterPro" id="IPR000297">
    <property type="entry name" value="PPIase_PpiC"/>
</dbReference>
<dbReference type="KEGG" id="mea:Mex_2p0770"/>
<dbReference type="Proteomes" id="UP000009081">
    <property type="component" value="Plasmid megaplasmid"/>
</dbReference>
<evidence type="ECO:0000256" key="4">
    <source>
        <dbReference type="ARBA" id="ARBA00018370"/>
    </source>
</evidence>
<dbReference type="PROSITE" id="PS01096">
    <property type="entry name" value="PPIC_PPIASE_1"/>
    <property type="match status" value="1"/>
</dbReference>
<sequence length="266" mass="28733">MRFKTFVVAVVLAGAAAGAARADEGVVAYVEGRAVQTAQLREAAVRFAQRLAGVPEVRRAGFIAGQVVDVAILSDAARLEGVSPPTVDADRDYGRDSQAAQAMLNKIVKESAPEESDVRSAYDAQVPGLEYRARHILVATEEQALAARGRIVAGERFEDVARSVSSDRSTVPAGGDLGWFLRDRMVPEFGTAVAALSPGALSEPVRSQFGWHLIRLDETRPQTIPPYENDAQRVRAQLFQKAVGRRLAAMRAAADVRWVMPKPAGW</sequence>
<dbReference type="OrthoDB" id="14196at2"/>
<dbReference type="EC" id="5.2.1.8" evidence="3"/>
<keyword evidence="8 11" id="KW-0413">Isomerase</keyword>
<dbReference type="InterPro" id="IPR023058">
    <property type="entry name" value="PPIase_PpiC_CS"/>
</dbReference>
<dbReference type="EMBL" id="CP001511">
    <property type="protein sequence ID" value="ACS43613.1"/>
    <property type="molecule type" value="Genomic_DNA"/>
</dbReference>
<proteinExistence type="inferred from homology"/>
<evidence type="ECO:0000256" key="1">
    <source>
        <dbReference type="ARBA" id="ARBA00000971"/>
    </source>
</evidence>
<evidence type="ECO:0000259" key="10">
    <source>
        <dbReference type="PROSITE" id="PS50198"/>
    </source>
</evidence>
<dbReference type="HOGENOM" id="CLU_034646_1_0_5"/>
<protein>
    <recommendedName>
        <fullName evidence="4">Parvulin-like PPIase</fullName>
        <ecNumber evidence="3">5.2.1.8</ecNumber>
    </recommendedName>
    <alternativeName>
        <fullName evidence="6">Peptidyl-prolyl cis-trans isomerase plp</fullName>
    </alternativeName>
    <alternativeName>
        <fullName evidence="7">Rotamase plp</fullName>
    </alternativeName>
</protein>
<feature type="domain" description="PpiC" evidence="10">
    <location>
        <begin position="128"/>
        <end position="218"/>
    </location>
</feature>
<dbReference type="PANTHER" id="PTHR47245:SF2">
    <property type="entry name" value="PEPTIDYL-PROLYL CIS-TRANS ISOMERASE HP_0175-RELATED"/>
    <property type="match status" value="1"/>
</dbReference>
<evidence type="ECO:0000256" key="6">
    <source>
        <dbReference type="ARBA" id="ARBA00030642"/>
    </source>
</evidence>
<dbReference type="InterPro" id="IPR050245">
    <property type="entry name" value="PrsA_foldase"/>
</dbReference>
<comment type="similarity">
    <text evidence="2">Belongs to the PpiC/parvulin rotamase family.</text>
</comment>
<dbReference type="InterPro" id="IPR046357">
    <property type="entry name" value="PPIase_dom_sf"/>
</dbReference>
<dbReference type="SUPFAM" id="SSF54534">
    <property type="entry name" value="FKBP-like"/>
    <property type="match status" value="1"/>
</dbReference>
<accession>C5B581</accession>
<evidence type="ECO:0000256" key="8">
    <source>
        <dbReference type="PROSITE-ProRule" id="PRU00278"/>
    </source>
</evidence>
<evidence type="ECO:0000256" key="7">
    <source>
        <dbReference type="ARBA" id="ARBA00031484"/>
    </source>
</evidence>
<name>C5B581_METEA</name>
<evidence type="ECO:0000256" key="5">
    <source>
        <dbReference type="ARBA" id="ARBA00023110"/>
    </source>
</evidence>
<evidence type="ECO:0000313" key="11">
    <source>
        <dbReference type="EMBL" id="ACS43613.1"/>
    </source>
</evidence>
<dbReference type="SUPFAM" id="SSF109998">
    <property type="entry name" value="Triger factor/SurA peptide-binding domain-like"/>
    <property type="match status" value="1"/>
</dbReference>
<keyword evidence="9" id="KW-0732">Signal</keyword>
<dbReference type="GO" id="GO:0003755">
    <property type="term" value="F:peptidyl-prolyl cis-trans isomerase activity"/>
    <property type="evidence" value="ECO:0007669"/>
    <property type="project" value="UniProtKB-KW"/>
</dbReference>
<reference evidence="11 12" key="1">
    <citation type="journal article" date="2009" name="PLoS ONE">
        <title>Methylobacterium genome sequences: a reference blueprint to investigate microbial metabolism of C1 compounds from natural and industrial sources.</title>
        <authorList>
            <person name="Vuilleumier S."/>
            <person name="Chistoserdova L."/>
            <person name="Lee M.-C."/>
            <person name="Bringel F."/>
            <person name="Lajus A."/>
            <person name="Zhou Y."/>
            <person name="Gourion B."/>
            <person name="Barbe V."/>
            <person name="Chang J."/>
            <person name="Cruveiller S."/>
            <person name="Dossat C."/>
            <person name="Gillett W."/>
            <person name="Gruffaz C."/>
            <person name="Haugen E."/>
            <person name="Hourcade E."/>
            <person name="Levy R."/>
            <person name="Mangenot S."/>
            <person name="Muller E."/>
            <person name="Nadalig T."/>
            <person name="Pagni M."/>
            <person name="Penny C."/>
            <person name="Peyraud R."/>
            <person name="Robinson D.G."/>
            <person name="Roche D."/>
            <person name="Rouy Z."/>
            <person name="Saenampechek C."/>
            <person name="Salvignol G."/>
            <person name="Vallenet D."/>
            <person name="Wu Z."/>
            <person name="Marx C.J."/>
            <person name="Vorholt J.A."/>
            <person name="Olson M.V."/>
            <person name="Kaul R."/>
            <person name="Weissenbach J."/>
            <person name="Medigue C."/>
            <person name="Lidstrom M.E."/>
        </authorList>
    </citation>
    <scope>NUCLEOTIDE SEQUENCE [LARGE SCALE GENOMIC DNA]</scope>
    <source>
        <strain evidence="12">ATCC 14718 / DSM 1338 / JCM 2805 / NCIMB 9133 / AM1</strain>
    </source>
</reference>
<keyword evidence="5 8" id="KW-0697">Rotamase</keyword>
<evidence type="ECO:0000313" key="12">
    <source>
        <dbReference type="Proteomes" id="UP000009081"/>
    </source>
</evidence>
<keyword evidence="11" id="KW-0614">Plasmid</keyword>
<evidence type="ECO:0000256" key="3">
    <source>
        <dbReference type="ARBA" id="ARBA00013194"/>
    </source>
</evidence>
<gene>
    <name evidence="11" type="ordered locus">MexAM1_META2p0770</name>
</gene>
<dbReference type="RefSeq" id="WP_012754051.1">
    <property type="nucleotide sequence ID" value="NC_012811.1"/>
</dbReference>
<dbReference type="PROSITE" id="PS50198">
    <property type="entry name" value="PPIC_PPIASE_2"/>
    <property type="match status" value="1"/>
</dbReference>
<feature type="signal peptide" evidence="9">
    <location>
        <begin position="1"/>
        <end position="22"/>
    </location>
</feature>
<dbReference type="Gene3D" id="3.10.50.40">
    <property type="match status" value="1"/>
</dbReference>
<feature type="chain" id="PRO_5007911662" description="Parvulin-like PPIase" evidence="9">
    <location>
        <begin position="23"/>
        <end position="266"/>
    </location>
</feature>
<comment type="catalytic activity">
    <reaction evidence="1">
        <text>[protein]-peptidylproline (omega=180) = [protein]-peptidylproline (omega=0)</text>
        <dbReference type="Rhea" id="RHEA:16237"/>
        <dbReference type="Rhea" id="RHEA-COMP:10747"/>
        <dbReference type="Rhea" id="RHEA-COMP:10748"/>
        <dbReference type="ChEBI" id="CHEBI:83833"/>
        <dbReference type="ChEBI" id="CHEBI:83834"/>
        <dbReference type="EC" id="5.2.1.8"/>
    </reaction>
</comment>
<evidence type="ECO:0000256" key="2">
    <source>
        <dbReference type="ARBA" id="ARBA00007656"/>
    </source>
</evidence>
<evidence type="ECO:0000256" key="9">
    <source>
        <dbReference type="SAM" id="SignalP"/>
    </source>
</evidence>
<keyword evidence="12" id="KW-1185">Reference proteome</keyword>
<dbReference type="PANTHER" id="PTHR47245">
    <property type="entry name" value="PEPTIDYLPROLYL ISOMERASE"/>
    <property type="match status" value="1"/>
</dbReference>
<dbReference type="InterPro" id="IPR027304">
    <property type="entry name" value="Trigger_fact/SurA_dom_sf"/>
</dbReference>
<dbReference type="Pfam" id="PF00639">
    <property type="entry name" value="Rotamase"/>
    <property type="match status" value="1"/>
</dbReference>
<dbReference type="AlphaFoldDB" id="C5B581"/>
<organism evidence="11 12">
    <name type="scientific">Methylorubrum extorquens (strain ATCC 14718 / DSM 1338 / JCM 2805 / NCIMB 9133 / AM1)</name>
    <name type="common">Methylobacterium extorquens</name>
    <dbReference type="NCBI Taxonomy" id="272630"/>
    <lineage>
        <taxon>Bacteria</taxon>
        <taxon>Pseudomonadati</taxon>
        <taxon>Pseudomonadota</taxon>
        <taxon>Alphaproteobacteria</taxon>
        <taxon>Hyphomicrobiales</taxon>
        <taxon>Methylobacteriaceae</taxon>
        <taxon>Methylorubrum</taxon>
    </lineage>
</organism>
<geneLocation type="plasmid" evidence="11 12">
    <name>megaplasmid</name>
</geneLocation>